<reference evidence="1 2" key="1">
    <citation type="journal article" date="2021" name="Nat. Plants">
        <title>The Taxus genome provides insights into paclitaxel biosynthesis.</title>
        <authorList>
            <person name="Xiong X."/>
            <person name="Gou J."/>
            <person name="Liao Q."/>
            <person name="Li Y."/>
            <person name="Zhou Q."/>
            <person name="Bi G."/>
            <person name="Li C."/>
            <person name="Du R."/>
            <person name="Wang X."/>
            <person name="Sun T."/>
            <person name="Guo L."/>
            <person name="Liang H."/>
            <person name="Lu P."/>
            <person name="Wu Y."/>
            <person name="Zhang Z."/>
            <person name="Ro D.K."/>
            <person name="Shang Y."/>
            <person name="Huang S."/>
            <person name="Yan J."/>
        </authorList>
    </citation>
    <scope>NUCLEOTIDE SEQUENCE [LARGE SCALE GENOMIC DNA]</scope>
    <source>
        <strain evidence="1">Ta-2019</strain>
    </source>
</reference>
<name>A0AA38GIA2_TAXCH</name>
<dbReference type="AlphaFoldDB" id="A0AA38GIA2"/>
<feature type="non-terminal residue" evidence="1">
    <location>
        <position position="98"/>
    </location>
</feature>
<dbReference type="EMBL" id="JAHRHJ020000003">
    <property type="protein sequence ID" value="KAH9323111.1"/>
    <property type="molecule type" value="Genomic_DNA"/>
</dbReference>
<evidence type="ECO:0000313" key="1">
    <source>
        <dbReference type="EMBL" id="KAH9323111.1"/>
    </source>
</evidence>
<accession>A0AA38GIA2</accession>
<dbReference type="Proteomes" id="UP000824469">
    <property type="component" value="Unassembled WGS sequence"/>
</dbReference>
<keyword evidence="2" id="KW-1185">Reference proteome</keyword>
<gene>
    <name evidence="1" type="ORF">KI387_017750</name>
</gene>
<organism evidence="1 2">
    <name type="scientific">Taxus chinensis</name>
    <name type="common">Chinese yew</name>
    <name type="synonym">Taxus wallichiana var. chinensis</name>
    <dbReference type="NCBI Taxonomy" id="29808"/>
    <lineage>
        <taxon>Eukaryota</taxon>
        <taxon>Viridiplantae</taxon>
        <taxon>Streptophyta</taxon>
        <taxon>Embryophyta</taxon>
        <taxon>Tracheophyta</taxon>
        <taxon>Spermatophyta</taxon>
        <taxon>Pinopsida</taxon>
        <taxon>Pinidae</taxon>
        <taxon>Conifers II</taxon>
        <taxon>Cupressales</taxon>
        <taxon>Taxaceae</taxon>
        <taxon>Taxus</taxon>
    </lineage>
</organism>
<evidence type="ECO:0000313" key="2">
    <source>
        <dbReference type="Proteomes" id="UP000824469"/>
    </source>
</evidence>
<comment type="caution">
    <text evidence="1">The sequence shown here is derived from an EMBL/GenBank/DDBJ whole genome shotgun (WGS) entry which is preliminary data.</text>
</comment>
<proteinExistence type="predicted"/>
<protein>
    <submittedName>
        <fullName evidence="1">Uncharacterized protein</fullName>
    </submittedName>
</protein>
<sequence length="98" mass="10621">RDEIGDCKIVDVVGVGRSAERGIRRDAKDEITGRGGIISDKVIEFNGVDVRGHDTEVIFASEERAVGVEKYVSIGMGANIGMDVTDVDEEMNFDVFGD</sequence>
<feature type="non-terminal residue" evidence="1">
    <location>
        <position position="1"/>
    </location>
</feature>